<evidence type="ECO:0000256" key="1">
    <source>
        <dbReference type="ARBA" id="ARBA00004117"/>
    </source>
</evidence>
<dbReference type="OrthoDB" id="8300183at2759"/>
<evidence type="ECO:0000256" key="5">
    <source>
        <dbReference type="ARBA" id="ARBA00025933"/>
    </source>
</evidence>
<dbReference type="InterPro" id="IPR010930">
    <property type="entry name" value="Flg_bb/hook_C_dom"/>
</dbReference>
<dbReference type="InterPro" id="IPR019776">
    <property type="entry name" value="Flagellar_basal_body_rod_CS"/>
</dbReference>
<reference evidence="9" key="1">
    <citation type="submission" date="2020-11" db="EMBL/GenBank/DDBJ databases">
        <authorList>
            <person name="Tran Van P."/>
        </authorList>
    </citation>
    <scope>NUCLEOTIDE SEQUENCE</scope>
</reference>
<organism evidence="9">
    <name type="scientific">Cyprideis torosa</name>
    <dbReference type="NCBI Taxonomy" id="163714"/>
    <lineage>
        <taxon>Eukaryota</taxon>
        <taxon>Metazoa</taxon>
        <taxon>Ecdysozoa</taxon>
        <taxon>Arthropoda</taxon>
        <taxon>Crustacea</taxon>
        <taxon>Oligostraca</taxon>
        <taxon>Ostracoda</taxon>
        <taxon>Podocopa</taxon>
        <taxon>Podocopida</taxon>
        <taxon>Cytherocopina</taxon>
        <taxon>Cytheroidea</taxon>
        <taxon>Cytherideidae</taxon>
        <taxon>Cyprideis</taxon>
    </lineage>
</organism>
<sequence>MEIGASALQANKIRLDTISSNLANIETTRTPEGGPYRRKQVIFQTNESPFDKHLHNAGQRQAEGVRVSRIEEDQRSPKMVYSPGHPDADENGYVAMPNINLLEEMVDMMSATRSYEANVTSIKSAKRMALKALDIGR</sequence>
<evidence type="ECO:0000259" key="8">
    <source>
        <dbReference type="Pfam" id="PF06429"/>
    </source>
</evidence>
<dbReference type="AlphaFoldDB" id="A0A7R8WU55"/>
<keyword evidence="4" id="KW-0975">Bacterial flagellum</keyword>
<comment type="subunit">
    <text evidence="5">The basal body constitutes a major portion of the flagellar organelle and consists of four rings (L,P,S, and M) mounted on a central rod. The rod consists of about 26 subunits of FlgG in the distal portion, and FlgB, FlgC and FlgF are thought to build up the proximal portion of the rod with about 6 subunits each.</text>
</comment>
<evidence type="ECO:0000259" key="7">
    <source>
        <dbReference type="Pfam" id="PF00460"/>
    </source>
</evidence>
<feature type="domain" description="Flagellar basal-body/hook protein C-terminal" evidence="8">
    <location>
        <begin position="91"/>
        <end position="134"/>
    </location>
</feature>
<feature type="domain" description="Flagellar basal body rod protein N-terminal" evidence="7">
    <location>
        <begin position="1"/>
        <end position="28"/>
    </location>
</feature>
<dbReference type="PANTHER" id="PTHR30435">
    <property type="entry name" value="FLAGELLAR PROTEIN"/>
    <property type="match status" value="1"/>
</dbReference>
<accession>A0A7R8WU55</accession>
<protein>
    <recommendedName>
        <fullName evidence="3">Flagellar basal-body rod protein FlgC</fullName>
    </recommendedName>
</protein>
<evidence type="ECO:0000313" key="9">
    <source>
        <dbReference type="EMBL" id="CAD7234549.1"/>
    </source>
</evidence>
<comment type="subcellular location">
    <subcellularLocation>
        <location evidence="1">Bacterial flagellum basal body</location>
    </subcellularLocation>
</comment>
<evidence type="ECO:0000256" key="2">
    <source>
        <dbReference type="ARBA" id="ARBA00009677"/>
    </source>
</evidence>
<feature type="region of interest" description="Disordered" evidence="6">
    <location>
        <begin position="56"/>
        <end position="92"/>
    </location>
</feature>
<dbReference type="Pfam" id="PF00460">
    <property type="entry name" value="Flg_bb_rod"/>
    <property type="match status" value="1"/>
</dbReference>
<dbReference type="Pfam" id="PF06429">
    <property type="entry name" value="Flg_bbr_C"/>
    <property type="match status" value="1"/>
</dbReference>
<evidence type="ECO:0000256" key="3">
    <source>
        <dbReference type="ARBA" id="ARBA00017941"/>
    </source>
</evidence>
<dbReference type="InterPro" id="IPR006299">
    <property type="entry name" value="FlgC"/>
</dbReference>
<gene>
    <name evidence="9" type="ORF">CTOB1V02_LOCUS12365</name>
</gene>
<name>A0A7R8WU55_9CRUS</name>
<evidence type="ECO:0000256" key="6">
    <source>
        <dbReference type="SAM" id="MobiDB-lite"/>
    </source>
</evidence>
<dbReference type="PROSITE" id="PS00588">
    <property type="entry name" value="FLAGELLA_BB_ROD"/>
    <property type="match status" value="1"/>
</dbReference>
<dbReference type="InterPro" id="IPR001444">
    <property type="entry name" value="Flag_bb_rod_N"/>
</dbReference>
<dbReference type="EMBL" id="OB669057">
    <property type="protein sequence ID" value="CAD7234549.1"/>
    <property type="molecule type" value="Genomic_DNA"/>
</dbReference>
<feature type="compositionally biased region" description="Basic and acidic residues" evidence="6">
    <location>
        <begin position="66"/>
        <end position="76"/>
    </location>
</feature>
<dbReference type="PANTHER" id="PTHR30435:SF2">
    <property type="entry name" value="FLAGELLAR BASAL-BODY ROD PROTEIN FLGC"/>
    <property type="match status" value="1"/>
</dbReference>
<evidence type="ECO:0000256" key="4">
    <source>
        <dbReference type="ARBA" id="ARBA00023143"/>
    </source>
</evidence>
<dbReference type="NCBIfam" id="TIGR01395">
    <property type="entry name" value="FlgC"/>
    <property type="match status" value="1"/>
</dbReference>
<comment type="similarity">
    <text evidence="2">Belongs to the flagella basal body rod proteins family.</text>
</comment>
<proteinExistence type="inferred from homology"/>